<dbReference type="PROSITE" id="PS50089">
    <property type="entry name" value="ZF_RING_2"/>
    <property type="match status" value="1"/>
</dbReference>
<accession>A0AAD4TKN6</accession>
<dbReference type="PANTHER" id="PTHR45676">
    <property type="entry name" value="RING-H2 FINGER PROTEIN ATL51-RELATED"/>
    <property type="match status" value="1"/>
</dbReference>
<dbReference type="PANTHER" id="PTHR45676:SF41">
    <property type="entry name" value="RING-H2 FINGER PROTEIN ATL66"/>
    <property type="match status" value="1"/>
</dbReference>
<evidence type="ECO:0000259" key="2">
    <source>
        <dbReference type="PROSITE" id="PS50089"/>
    </source>
</evidence>
<proteinExistence type="predicted"/>
<dbReference type="AlphaFoldDB" id="A0AAD4TKN6"/>
<dbReference type="InterPro" id="IPR013083">
    <property type="entry name" value="Znf_RING/FYVE/PHD"/>
</dbReference>
<dbReference type="Gene3D" id="3.30.40.10">
    <property type="entry name" value="Zinc/RING finger domain, C3HC4 (zinc finger)"/>
    <property type="match status" value="1"/>
</dbReference>
<evidence type="ECO:0000256" key="1">
    <source>
        <dbReference type="PROSITE-ProRule" id="PRU00175"/>
    </source>
</evidence>
<name>A0AAD4TKN6_9MAGN</name>
<evidence type="ECO:0000313" key="4">
    <source>
        <dbReference type="Proteomes" id="UP001202328"/>
    </source>
</evidence>
<protein>
    <recommendedName>
        <fullName evidence="2">RING-type domain-containing protein</fullName>
    </recommendedName>
</protein>
<evidence type="ECO:0000313" key="3">
    <source>
        <dbReference type="EMBL" id="KAI3960360.1"/>
    </source>
</evidence>
<organism evidence="3 4">
    <name type="scientific">Papaver atlanticum</name>
    <dbReference type="NCBI Taxonomy" id="357466"/>
    <lineage>
        <taxon>Eukaryota</taxon>
        <taxon>Viridiplantae</taxon>
        <taxon>Streptophyta</taxon>
        <taxon>Embryophyta</taxon>
        <taxon>Tracheophyta</taxon>
        <taxon>Spermatophyta</taxon>
        <taxon>Magnoliopsida</taxon>
        <taxon>Ranunculales</taxon>
        <taxon>Papaveraceae</taxon>
        <taxon>Papaveroideae</taxon>
        <taxon>Papaver</taxon>
    </lineage>
</organism>
<sequence length="289" mass="33712">MSRPSYVWVKDFAYFFDKLGEVKSPSETKVFLEVQVKTRYFWRSKCGIILPHVHDDSSSLLRKIPAARFACPWIVFNIDYCDLFAKDVFSNCEIDIILGWRIGYDYNHSTTYGFMNLFRRSMSSYYNHVAKKAVEDKPSVITVVAHLHTITILDLDGDSEAEKCIRDCRPSCLPEGPERRKRCHQIARQMEIQTRVLDKLFGRLSVRKFDDRDKDDQGKICAVCLDEFEKGKDIMMMRPCKHIFHTKCIIPWFNKVGSCPECRLVLKPNLRRIAYNLSGSNYVLPELDL</sequence>
<reference evidence="3" key="1">
    <citation type="submission" date="2022-04" db="EMBL/GenBank/DDBJ databases">
        <title>A functionally conserved STORR gene fusion in Papaver species that diverged 16.8 million years ago.</title>
        <authorList>
            <person name="Catania T."/>
        </authorList>
    </citation>
    <scope>NUCLEOTIDE SEQUENCE</scope>
    <source>
        <strain evidence="3">S-188037</strain>
    </source>
</reference>
<dbReference type="CDD" id="cd16454">
    <property type="entry name" value="RING-H2_PA-TM-RING"/>
    <property type="match status" value="1"/>
</dbReference>
<keyword evidence="1" id="KW-0479">Metal-binding</keyword>
<dbReference type="Proteomes" id="UP001202328">
    <property type="component" value="Unassembled WGS sequence"/>
</dbReference>
<keyword evidence="1" id="KW-0862">Zinc</keyword>
<dbReference type="GO" id="GO:0016567">
    <property type="term" value="P:protein ubiquitination"/>
    <property type="evidence" value="ECO:0007669"/>
    <property type="project" value="TreeGrafter"/>
</dbReference>
<dbReference type="SUPFAM" id="SSF57850">
    <property type="entry name" value="RING/U-box"/>
    <property type="match status" value="1"/>
</dbReference>
<gene>
    <name evidence="3" type="ORF">MKW98_017084</name>
</gene>
<dbReference type="Pfam" id="PF13639">
    <property type="entry name" value="zf-RING_2"/>
    <property type="match status" value="1"/>
</dbReference>
<keyword evidence="1" id="KW-0863">Zinc-finger</keyword>
<dbReference type="EMBL" id="JAJJMB010000948">
    <property type="protein sequence ID" value="KAI3960360.1"/>
    <property type="molecule type" value="Genomic_DNA"/>
</dbReference>
<feature type="domain" description="RING-type" evidence="2">
    <location>
        <begin position="221"/>
        <end position="263"/>
    </location>
</feature>
<comment type="caution">
    <text evidence="3">The sequence shown here is derived from an EMBL/GenBank/DDBJ whole genome shotgun (WGS) entry which is preliminary data.</text>
</comment>
<dbReference type="InterPro" id="IPR001841">
    <property type="entry name" value="Znf_RING"/>
</dbReference>
<keyword evidence="4" id="KW-1185">Reference proteome</keyword>
<dbReference type="GO" id="GO:0008270">
    <property type="term" value="F:zinc ion binding"/>
    <property type="evidence" value="ECO:0007669"/>
    <property type="project" value="UniProtKB-KW"/>
</dbReference>
<dbReference type="SMART" id="SM00184">
    <property type="entry name" value="RING"/>
    <property type="match status" value="1"/>
</dbReference>